<dbReference type="SUPFAM" id="SSF57667">
    <property type="entry name" value="beta-beta-alpha zinc fingers"/>
    <property type="match status" value="1"/>
</dbReference>
<dbReference type="EMBL" id="HBHW01023423">
    <property type="protein sequence ID" value="CAE0049974.1"/>
    <property type="molecule type" value="Transcribed_RNA"/>
</dbReference>
<dbReference type="PROSITE" id="PS50157">
    <property type="entry name" value="ZINC_FINGER_C2H2_2"/>
    <property type="match status" value="2"/>
</dbReference>
<dbReference type="GO" id="GO:0008270">
    <property type="term" value="F:zinc ion binding"/>
    <property type="evidence" value="ECO:0007669"/>
    <property type="project" value="UniProtKB-KW"/>
</dbReference>
<proteinExistence type="predicted"/>
<dbReference type="EMBL" id="HBHW01023373">
    <property type="protein sequence ID" value="CAE0049924.1"/>
    <property type="molecule type" value="Transcribed_RNA"/>
</dbReference>
<evidence type="ECO:0000259" key="7">
    <source>
        <dbReference type="PROSITE" id="PS50157"/>
    </source>
</evidence>
<keyword evidence="2" id="KW-0677">Repeat</keyword>
<feature type="domain" description="C2H2-type" evidence="7">
    <location>
        <begin position="49"/>
        <end position="78"/>
    </location>
</feature>
<evidence type="ECO:0000256" key="6">
    <source>
        <dbReference type="SAM" id="MobiDB-lite"/>
    </source>
</evidence>
<feature type="region of interest" description="Disordered" evidence="6">
    <location>
        <begin position="77"/>
        <end position="105"/>
    </location>
</feature>
<organism evidence="8">
    <name type="scientific">Rhodosorus marinus</name>
    <dbReference type="NCBI Taxonomy" id="101924"/>
    <lineage>
        <taxon>Eukaryota</taxon>
        <taxon>Rhodophyta</taxon>
        <taxon>Stylonematophyceae</taxon>
        <taxon>Stylonematales</taxon>
        <taxon>Stylonemataceae</taxon>
        <taxon>Rhodosorus</taxon>
    </lineage>
</organism>
<dbReference type="EMBL" id="HBHW01023396">
    <property type="protein sequence ID" value="CAE0049947.1"/>
    <property type="molecule type" value="Transcribed_RNA"/>
</dbReference>
<dbReference type="PANTHER" id="PTHR23235">
    <property type="entry name" value="KRUEPPEL-LIKE TRANSCRIPTION FACTOR"/>
    <property type="match status" value="1"/>
</dbReference>
<dbReference type="AlphaFoldDB" id="A0A7S3EEX9"/>
<accession>A0A7S3EEX9</accession>
<dbReference type="PROSITE" id="PS00028">
    <property type="entry name" value="ZINC_FINGER_C2H2_1"/>
    <property type="match status" value="2"/>
</dbReference>
<name>A0A7S3EEX9_9RHOD</name>
<evidence type="ECO:0000256" key="1">
    <source>
        <dbReference type="ARBA" id="ARBA00022723"/>
    </source>
</evidence>
<reference evidence="8" key="1">
    <citation type="submission" date="2021-01" db="EMBL/GenBank/DDBJ databases">
        <authorList>
            <person name="Corre E."/>
            <person name="Pelletier E."/>
            <person name="Niang G."/>
            <person name="Scheremetjew M."/>
            <person name="Finn R."/>
            <person name="Kale V."/>
            <person name="Holt S."/>
            <person name="Cochrane G."/>
            <person name="Meng A."/>
            <person name="Brown T."/>
            <person name="Cohen L."/>
        </authorList>
    </citation>
    <scope>NUCLEOTIDE SEQUENCE</scope>
    <source>
        <strain evidence="8">CCMP 769</strain>
    </source>
</reference>
<evidence type="ECO:0000313" key="12">
    <source>
        <dbReference type="EMBL" id="CAE0049968.1"/>
    </source>
</evidence>
<dbReference type="Gene3D" id="3.30.160.60">
    <property type="entry name" value="Classic Zinc Finger"/>
    <property type="match status" value="2"/>
</dbReference>
<gene>
    <name evidence="8" type="ORF">RMAR00112_LOCUS17923</name>
    <name evidence="9" type="ORF">RMAR00112_LOCUS17935</name>
    <name evidence="10" type="ORF">RMAR00112_LOCUS17946</name>
    <name evidence="11" type="ORF">RMAR00112_LOCUS17959</name>
    <name evidence="12" type="ORF">RMAR00112_LOCUS17967</name>
    <name evidence="13" type="ORF">RMAR00112_LOCUS17973</name>
</gene>
<dbReference type="InterPro" id="IPR036236">
    <property type="entry name" value="Znf_C2H2_sf"/>
</dbReference>
<evidence type="ECO:0000313" key="9">
    <source>
        <dbReference type="EMBL" id="CAE0049936.1"/>
    </source>
</evidence>
<dbReference type="PANTHER" id="PTHR23235:SF120">
    <property type="entry name" value="KRUPPEL-LIKE FACTOR 15"/>
    <property type="match status" value="1"/>
</dbReference>
<dbReference type="SMART" id="SM00355">
    <property type="entry name" value="ZnF_C2H2"/>
    <property type="match status" value="2"/>
</dbReference>
<evidence type="ECO:0000256" key="3">
    <source>
        <dbReference type="ARBA" id="ARBA00022771"/>
    </source>
</evidence>
<feature type="region of interest" description="Disordered" evidence="6">
    <location>
        <begin position="164"/>
        <end position="236"/>
    </location>
</feature>
<evidence type="ECO:0000256" key="2">
    <source>
        <dbReference type="ARBA" id="ARBA00022737"/>
    </source>
</evidence>
<dbReference type="FunFam" id="3.30.160.60:FF:000125">
    <property type="entry name" value="Putative zinc finger protein 143"/>
    <property type="match status" value="1"/>
</dbReference>
<evidence type="ECO:0000313" key="8">
    <source>
        <dbReference type="EMBL" id="CAE0049924.1"/>
    </source>
</evidence>
<evidence type="ECO:0000313" key="11">
    <source>
        <dbReference type="EMBL" id="CAE0049960.1"/>
    </source>
</evidence>
<evidence type="ECO:0000256" key="4">
    <source>
        <dbReference type="ARBA" id="ARBA00022833"/>
    </source>
</evidence>
<evidence type="ECO:0000256" key="5">
    <source>
        <dbReference type="PROSITE-ProRule" id="PRU00042"/>
    </source>
</evidence>
<feature type="domain" description="C2H2-type" evidence="7">
    <location>
        <begin position="19"/>
        <end position="48"/>
    </location>
</feature>
<dbReference type="InterPro" id="IPR013087">
    <property type="entry name" value="Znf_C2H2_type"/>
</dbReference>
<keyword evidence="1" id="KW-0479">Metal-binding</keyword>
<dbReference type="EMBL" id="HBHW01023417">
    <property type="protein sequence ID" value="CAE0049968.1"/>
    <property type="molecule type" value="Transcribed_RNA"/>
</dbReference>
<evidence type="ECO:0000313" key="13">
    <source>
        <dbReference type="EMBL" id="CAE0049974.1"/>
    </source>
</evidence>
<sequence>MEGRISKQAVAPRKGKKRYACHFEGCNKDFGKNYNLKAHIRMHTGEKPFKCNYADCGKTFMWRSSWISHLAAHKGLASQQQSGGGEPAADRTQTTNGGAASVSAEPANPSYSNILAYLNDPSVRTAYQPAQGATNMRNDGSQAQRMPQNQNYSFDQIIGNAQQQTTAPVHGRPQAYPQARKPQPWMVKDEATKSQQASQAQDLARFMSGERKQNAGPGYGPGGAVHRGDRGYSNGQQNESAFRFMESIGSIDEPTQRMGMPVENDWSTNGTRLSVDQNDVKGELLAKQVNFADLTREASATLPTVSQLDQMDEKEEQTLMSGADLNEHIRSLELDLGEFYVDDEDSKHVDRADVGSAKRKEIRFAEAAVKRSNPSKAKFSDRFTAMSPMVVTGMPSPFHPGYSTGATPGMHMGGGGLPGSALGAFSGWNAQTPTGLPPISPGRGLGVFSPSAFMSPGGLLASPSLLSPGVGRASNVVGTTFPTPLADGSGE</sequence>
<dbReference type="EMBL" id="HBHW01023385">
    <property type="protein sequence ID" value="CAE0049936.1"/>
    <property type="molecule type" value="Transcribed_RNA"/>
</dbReference>
<evidence type="ECO:0000313" key="10">
    <source>
        <dbReference type="EMBL" id="CAE0049947.1"/>
    </source>
</evidence>
<dbReference type="Pfam" id="PF00096">
    <property type="entry name" value="zf-C2H2"/>
    <property type="match status" value="1"/>
</dbReference>
<keyword evidence="3 5" id="KW-0863">Zinc-finger</keyword>
<dbReference type="GO" id="GO:0000978">
    <property type="term" value="F:RNA polymerase II cis-regulatory region sequence-specific DNA binding"/>
    <property type="evidence" value="ECO:0007669"/>
    <property type="project" value="TreeGrafter"/>
</dbReference>
<dbReference type="GO" id="GO:0000981">
    <property type="term" value="F:DNA-binding transcription factor activity, RNA polymerase II-specific"/>
    <property type="evidence" value="ECO:0007669"/>
    <property type="project" value="TreeGrafter"/>
</dbReference>
<dbReference type="EMBL" id="HBHW01023409">
    <property type="protein sequence ID" value="CAE0049960.1"/>
    <property type="molecule type" value="Transcribed_RNA"/>
</dbReference>
<keyword evidence="4" id="KW-0862">Zinc</keyword>
<protein>
    <recommendedName>
        <fullName evidence="7">C2H2-type domain-containing protein</fullName>
    </recommendedName>
</protein>
<dbReference type="FunFam" id="3.30.160.60:FF:000671">
    <property type="entry name" value="Zinc finger protein 26"/>
    <property type="match status" value="1"/>
</dbReference>